<comment type="caution">
    <text evidence="2">The sequence shown here is derived from an EMBL/GenBank/DDBJ whole genome shotgun (WGS) entry which is preliminary data.</text>
</comment>
<protein>
    <submittedName>
        <fullName evidence="2">Uncharacterized protein</fullName>
    </submittedName>
</protein>
<evidence type="ECO:0000256" key="1">
    <source>
        <dbReference type="SAM" id="Phobius"/>
    </source>
</evidence>
<accession>X1LFU9</accession>
<keyword evidence="1" id="KW-0812">Transmembrane</keyword>
<evidence type="ECO:0000313" key="2">
    <source>
        <dbReference type="EMBL" id="GAH93008.1"/>
    </source>
</evidence>
<keyword evidence="1" id="KW-0472">Membrane</keyword>
<feature type="transmembrane region" description="Helical" evidence="1">
    <location>
        <begin position="12"/>
        <end position="31"/>
    </location>
</feature>
<keyword evidence="1" id="KW-1133">Transmembrane helix</keyword>
<reference evidence="2" key="1">
    <citation type="journal article" date="2014" name="Front. Microbiol.">
        <title>High frequency of phylogenetically diverse reductive dehalogenase-homologous genes in deep subseafloor sedimentary metagenomes.</title>
        <authorList>
            <person name="Kawai M."/>
            <person name="Futagami T."/>
            <person name="Toyoda A."/>
            <person name="Takaki Y."/>
            <person name="Nishi S."/>
            <person name="Hori S."/>
            <person name="Arai W."/>
            <person name="Tsubouchi T."/>
            <person name="Morono Y."/>
            <person name="Uchiyama I."/>
            <person name="Ito T."/>
            <person name="Fujiyama A."/>
            <person name="Inagaki F."/>
            <person name="Takami H."/>
        </authorList>
    </citation>
    <scope>NUCLEOTIDE SEQUENCE</scope>
    <source>
        <strain evidence="2">Expedition CK06-06</strain>
    </source>
</reference>
<gene>
    <name evidence="2" type="ORF">S06H3_06473</name>
</gene>
<dbReference type="EMBL" id="BARV01002519">
    <property type="protein sequence ID" value="GAH93008.1"/>
    <property type="molecule type" value="Genomic_DNA"/>
</dbReference>
<proteinExistence type="predicted"/>
<name>X1LFU9_9ZZZZ</name>
<feature type="non-terminal residue" evidence="2">
    <location>
        <position position="82"/>
    </location>
</feature>
<organism evidence="2">
    <name type="scientific">marine sediment metagenome</name>
    <dbReference type="NCBI Taxonomy" id="412755"/>
    <lineage>
        <taxon>unclassified sequences</taxon>
        <taxon>metagenomes</taxon>
        <taxon>ecological metagenomes</taxon>
    </lineage>
</organism>
<sequence>MNFATSHPIWMWLYFGTFGSAGAVLFTLVVWNWLKVYSLAKGALRSATKWNMFGYMFLFFGAWFACGIGAPPGNLLSPDLMT</sequence>
<feature type="transmembrane region" description="Helical" evidence="1">
    <location>
        <begin position="52"/>
        <end position="70"/>
    </location>
</feature>
<dbReference type="AlphaFoldDB" id="X1LFU9"/>